<dbReference type="Proteomes" id="UP001333110">
    <property type="component" value="Unassembled WGS sequence"/>
</dbReference>
<sequence length="176" mass="20208">MVVLRSYVPREKKHIKAGEVGREESTEVQKGKCEVLHLGRNNPRHQHILGAYQLESSFAKRYLGILVDNKLTTNLQCTLAAKKANIRKIVASKSREVILHFYAVLVRLHLGSCISLRAPWYKKDLDLLELVQHRSTKMIKGLEHLSYEERLKELRLSSLKKRRLGGGWILSICTNV</sequence>
<proteinExistence type="predicted"/>
<gene>
    <name evidence="1" type="ORF">QYF61_024139</name>
</gene>
<dbReference type="EMBL" id="JAUNZN010000007">
    <property type="protein sequence ID" value="KAK4819023.1"/>
    <property type="molecule type" value="Genomic_DNA"/>
</dbReference>
<protein>
    <submittedName>
        <fullName evidence="1">Uncharacterized protein</fullName>
    </submittedName>
</protein>
<reference evidence="1 2" key="1">
    <citation type="journal article" date="2023" name="J. Hered.">
        <title>Chromosome-level genome of the wood stork (Mycteria americana) provides insight into avian chromosome evolution.</title>
        <authorList>
            <person name="Flamio R. Jr."/>
            <person name="Ramstad K.M."/>
        </authorList>
    </citation>
    <scope>NUCLEOTIDE SEQUENCE [LARGE SCALE GENOMIC DNA]</scope>
    <source>
        <strain evidence="1">JAX WOST 10</strain>
    </source>
</reference>
<accession>A0AAN7NYD8</accession>
<name>A0AAN7NYD8_MYCAM</name>
<evidence type="ECO:0000313" key="2">
    <source>
        <dbReference type="Proteomes" id="UP001333110"/>
    </source>
</evidence>
<evidence type="ECO:0000313" key="1">
    <source>
        <dbReference type="EMBL" id="KAK4819023.1"/>
    </source>
</evidence>
<dbReference type="AlphaFoldDB" id="A0AAN7NYD8"/>
<organism evidence="1 2">
    <name type="scientific">Mycteria americana</name>
    <name type="common">Wood stork</name>
    <dbReference type="NCBI Taxonomy" id="33587"/>
    <lineage>
        <taxon>Eukaryota</taxon>
        <taxon>Metazoa</taxon>
        <taxon>Chordata</taxon>
        <taxon>Craniata</taxon>
        <taxon>Vertebrata</taxon>
        <taxon>Euteleostomi</taxon>
        <taxon>Archelosauria</taxon>
        <taxon>Archosauria</taxon>
        <taxon>Dinosauria</taxon>
        <taxon>Saurischia</taxon>
        <taxon>Theropoda</taxon>
        <taxon>Coelurosauria</taxon>
        <taxon>Aves</taxon>
        <taxon>Neognathae</taxon>
        <taxon>Neoaves</taxon>
        <taxon>Aequornithes</taxon>
        <taxon>Ciconiiformes</taxon>
        <taxon>Ciconiidae</taxon>
        <taxon>Mycteria</taxon>
    </lineage>
</organism>
<keyword evidence="2" id="KW-1185">Reference proteome</keyword>
<dbReference type="PANTHER" id="PTHR33332">
    <property type="entry name" value="REVERSE TRANSCRIPTASE DOMAIN-CONTAINING PROTEIN"/>
    <property type="match status" value="1"/>
</dbReference>
<comment type="caution">
    <text evidence="1">The sequence shown here is derived from an EMBL/GenBank/DDBJ whole genome shotgun (WGS) entry which is preliminary data.</text>
</comment>